<dbReference type="InterPro" id="IPR006633">
    <property type="entry name" value="Carb-bd_sugar_hydrolysis-dom"/>
</dbReference>
<reference evidence="2" key="1">
    <citation type="submission" date="2014-07" db="EMBL/GenBank/DDBJ databases">
        <title>Methanogenic archaea and the global carbon cycle.</title>
        <authorList>
            <person name="Henriksen J.R."/>
            <person name="Luke J."/>
            <person name="Reinhart S."/>
            <person name="Benedict M.N."/>
            <person name="Youngblut N.D."/>
            <person name="Metcalf M.E."/>
            <person name="Whitaker R.J."/>
            <person name="Metcalf W.W."/>
        </authorList>
    </citation>
    <scope>NUCLEOTIDE SEQUENCE [LARGE SCALE GENOMIC DNA]</scope>
    <source>
        <strain evidence="2">3</strain>
    </source>
</reference>
<proteinExistence type="predicted"/>
<dbReference type="NCBIfam" id="TIGR03804">
    <property type="entry name" value="para_beta_helix"/>
    <property type="match status" value="3"/>
</dbReference>
<evidence type="ECO:0000313" key="2">
    <source>
        <dbReference type="EMBL" id="AKB81579.1"/>
    </source>
</evidence>
<dbReference type="OrthoDB" id="148152at2157"/>
<dbReference type="AlphaFoldDB" id="A0A0E3SGJ3"/>
<dbReference type="SMART" id="SM00710">
    <property type="entry name" value="PbH1"/>
    <property type="match status" value="7"/>
</dbReference>
<evidence type="ECO:0000259" key="1">
    <source>
        <dbReference type="SMART" id="SM00722"/>
    </source>
</evidence>
<dbReference type="SMART" id="SM00722">
    <property type="entry name" value="CASH"/>
    <property type="match status" value="1"/>
</dbReference>
<protein>
    <submittedName>
        <fullName evidence="2">Cell surface protein</fullName>
    </submittedName>
</protein>
<sequence length="346" mass="36861">MKRKSIQNICVIFLLVLGATVTQAEAADFTVGVGGGENYTFIQEAVNNAQNGDTIIVSPGIYIENVNVTKEVTIVSKTDISGDRTNRTYVIGAVPSNDVFSIKSNNVKITGFHIMGGPSGIDAYQEVGLLLEGVQNCTLSNNTLMLNDVGIGLNNSQRNFLDNNKITLGSAGIILSGSNENKLSNNLVEANDEGIRLDNSTNNTLMNNTAESNDVGIRLATSKTNRLADNSISRNSYGVVFENMAESNVLTNNSLYMNGLGMYLGGPTGNNISLNKFFNFINAVDEGTNSWNSSSAGNKWNDYNGTDADGNGIGDTPYVVNQTTGSIDYMPLANNVSSGDQQSGNQ</sequence>
<dbReference type="GeneID" id="24788499"/>
<organism evidence="2 3">
    <name type="scientific">Methanosarcina barkeri 3</name>
    <dbReference type="NCBI Taxonomy" id="1434107"/>
    <lineage>
        <taxon>Archaea</taxon>
        <taxon>Methanobacteriati</taxon>
        <taxon>Methanobacteriota</taxon>
        <taxon>Stenosarchaea group</taxon>
        <taxon>Methanomicrobia</taxon>
        <taxon>Methanosarcinales</taxon>
        <taxon>Methanosarcinaceae</taxon>
        <taxon>Methanosarcina</taxon>
    </lineage>
</organism>
<dbReference type="InterPro" id="IPR007742">
    <property type="entry name" value="NosD_dom"/>
</dbReference>
<dbReference type="InterPro" id="IPR006626">
    <property type="entry name" value="PbH1"/>
</dbReference>
<dbReference type="InterPro" id="IPR011050">
    <property type="entry name" value="Pectin_lyase_fold/virulence"/>
</dbReference>
<dbReference type="Proteomes" id="UP000033066">
    <property type="component" value="Chromosome"/>
</dbReference>
<dbReference type="Pfam" id="PF05048">
    <property type="entry name" value="NosD"/>
    <property type="match status" value="1"/>
</dbReference>
<name>A0A0E3SGJ3_METBA</name>
<keyword evidence="3" id="KW-1185">Reference proteome</keyword>
<dbReference type="RefSeq" id="WP_048106978.1">
    <property type="nucleotide sequence ID" value="NZ_CP009517.1"/>
</dbReference>
<gene>
    <name evidence="2" type="ORF">MSBR3_1001</name>
</gene>
<dbReference type="InterPro" id="IPR022441">
    <property type="entry name" value="Para_beta_helix_rpt-2"/>
</dbReference>
<dbReference type="EMBL" id="CP009517">
    <property type="protein sequence ID" value="AKB81579.1"/>
    <property type="molecule type" value="Genomic_DNA"/>
</dbReference>
<dbReference type="SUPFAM" id="SSF51126">
    <property type="entry name" value="Pectin lyase-like"/>
    <property type="match status" value="1"/>
</dbReference>
<evidence type="ECO:0000313" key="3">
    <source>
        <dbReference type="Proteomes" id="UP000033066"/>
    </source>
</evidence>
<dbReference type="KEGG" id="mbak:MSBR3_1001"/>
<dbReference type="InterPro" id="IPR012334">
    <property type="entry name" value="Pectin_lyas_fold"/>
</dbReference>
<feature type="domain" description="Carbohydrate-binding/sugar hydrolysis" evidence="1">
    <location>
        <begin position="57"/>
        <end position="198"/>
    </location>
</feature>
<accession>A0A0E3SGJ3</accession>
<dbReference type="Gene3D" id="2.160.20.10">
    <property type="entry name" value="Single-stranded right-handed beta-helix, Pectin lyase-like"/>
    <property type="match status" value="1"/>
</dbReference>
<dbReference type="PATRIC" id="fig|1434107.4.peg.1320"/>
<dbReference type="HOGENOM" id="CLU_042496_0_0_2"/>